<evidence type="ECO:0000313" key="3">
    <source>
        <dbReference type="Proteomes" id="UP000887563"/>
    </source>
</evidence>
<feature type="region of interest" description="Disordered" evidence="2">
    <location>
        <begin position="111"/>
        <end position="237"/>
    </location>
</feature>
<feature type="compositionally biased region" description="Basic and acidic residues" evidence="2">
    <location>
        <begin position="69"/>
        <end position="83"/>
    </location>
</feature>
<feature type="compositionally biased region" description="Basic and acidic residues" evidence="2">
    <location>
        <begin position="116"/>
        <end position="129"/>
    </location>
</feature>
<keyword evidence="3" id="KW-1185">Reference proteome</keyword>
<reference evidence="4" key="1">
    <citation type="submission" date="2022-11" db="UniProtKB">
        <authorList>
            <consortium name="WormBaseParasite"/>
        </authorList>
    </citation>
    <scope>IDENTIFICATION</scope>
</reference>
<proteinExistence type="inferred from homology"/>
<dbReference type="AlphaFoldDB" id="A0A914LBY7"/>
<dbReference type="PANTHER" id="PTHR12398:SF20">
    <property type="entry name" value="PROTEIN PHOSPHATASE 1 REGULATORY INHIBITOR SUBUNIT 2"/>
    <property type="match status" value="1"/>
</dbReference>
<feature type="region of interest" description="Disordered" evidence="2">
    <location>
        <begin position="1"/>
        <end position="35"/>
    </location>
</feature>
<feature type="compositionally biased region" description="Acidic residues" evidence="2">
    <location>
        <begin position="188"/>
        <end position="198"/>
    </location>
</feature>
<dbReference type="WBParaSite" id="Minc3s00386g11430">
    <property type="protein sequence ID" value="Minc3s00386g11430"/>
    <property type="gene ID" value="Minc3s00386g11430"/>
</dbReference>
<feature type="region of interest" description="Disordered" evidence="2">
    <location>
        <begin position="52"/>
        <end position="83"/>
    </location>
</feature>
<accession>A0A914LBY7</accession>
<dbReference type="PANTHER" id="PTHR12398">
    <property type="entry name" value="PROTEIN PHOSPHATASE INHIBITOR"/>
    <property type="match status" value="1"/>
</dbReference>
<protein>
    <submittedName>
        <fullName evidence="4">Protein phosphatase inhibitor 2</fullName>
    </submittedName>
</protein>
<evidence type="ECO:0000256" key="2">
    <source>
        <dbReference type="SAM" id="MobiDB-lite"/>
    </source>
</evidence>
<organism evidence="3 4">
    <name type="scientific">Meloidogyne incognita</name>
    <name type="common">Southern root-knot nematode worm</name>
    <name type="synonym">Oxyuris incognita</name>
    <dbReference type="NCBI Taxonomy" id="6306"/>
    <lineage>
        <taxon>Eukaryota</taxon>
        <taxon>Metazoa</taxon>
        <taxon>Ecdysozoa</taxon>
        <taxon>Nematoda</taxon>
        <taxon>Chromadorea</taxon>
        <taxon>Rhabditida</taxon>
        <taxon>Tylenchina</taxon>
        <taxon>Tylenchomorpha</taxon>
        <taxon>Tylenchoidea</taxon>
        <taxon>Meloidogynidae</taxon>
        <taxon>Meloidogyninae</taxon>
        <taxon>Meloidogyne</taxon>
        <taxon>Meloidogyne incognita group</taxon>
    </lineage>
</organism>
<feature type="compositionally biased region" description="Basic and acidic residues" evidence="2">
    <location>
        <begin position="225"/>
        <end position="237"/>
    </location>
</feature>
<dbReference type="GO" id="GO:0004864">
    <property type="term" value="F:protein phosphatase inhibitor activity"/>
    <property type="evidence" value="ECO:0007669"/>
    <property type="project" value="InterPro"/>
</dbReference>
<dbReference type="Gene3D" id="6.10.250.1050">
    <property type="match status" value="3"/>
</dbReference>
<sequence length="237" mass="26613">MTSSKSANGANSADNCEDLMEDGEEEECPQTSLNPTEFLKMKPKKSILKINNKQTSVDDLNQPMEEQVVGEHRERIQSDESQKARFDEMNILATHHPPNKDYGHMKMNILATHHPPNKDYGHMKIDEPKTPYNAGYSDSEGEELSSGGGTGRPRRVSLAGAVDADELRKCISEGAGTKPKVLDPPGSGEDEDDDDAVLTEEQLAHKREFDKKRRQHYNEGMFLRKMKESKQPDDEDD</sequence>
<dbReference type="GO" id="GO:0009966">
    <property type="term" value="P:regulation of signal transduction"/>
    <property type="evidence" value="ECO:0007669"/>
    <property type="project" value="InterPro"/>
</dbReference>
<feature type="compositionally biased region" description="Polar residues" evidence="2">
    <location>
        <begin position="1"/>
        <end position="14"/>
    </location>
</feature>
<evidence type="ECO:0000256" key="1">
    <source>
        <dbReference type="ARBA" id="ARBA00005472"/>
    </source>
</evidence>
<feature type="compositionally biased region" description="Acidic residues" evidence="2">
    <location>
        <begin position="15"/>
        <end position="28"/>
    </location>
</feature>
<feature type="compositionally biased region" description="Basic and acidic residues" evidence="2">
    <location>
        <begin position="202"/>
        <end position="211"/>
    </location>
</feature>
<evidence type="ECO:0000313" key="4">
    <source>
        <dbReference type="WBParaSite" id="Minc3s00386g11430"/>
    </source>
</evidence>
<dbReference type="Pfam" id="PF04979">
    <property type="entry name" value="IPP-2"/>
    <property type="match status" value="1"/>
</dbReference>
<name>A0A914LBY7_MELIC</name>
<dbReference type="Proteomes" id="UP000887563">
    <property type="component" value="Unplaced"/>
</dbReference>
<comment type="similarity">
    <text evidence="1">Belongs to the protein phosphatase inhibitor 2 family.</text>
</comment>
<dbReference type="InterPro" id="IPR007062">
    <property type="entry name" value="PPI-2"/>
</dbReference>